<keyword evidence="3" id="KW-1185">Reference proteome</keyword>
<proteinExistence type="predicted"/>
<sequence length="111" mass="12589">MNDGTTINEPIHYGTCDADNSYEMYEQNRLNPACEPLNFDVCAKRSYSKDTFGCVFEHTNEISDAARHKNRNGQKKTRSNSRNRSRAETSLASEDGKVFWLDIDTVSTTSL</sequence>
<protein>
    <submittedName>
        <fullName evidence="2">Uncharacterized protein</fullName>
    </submittedName>
</protein>
<organism evidence="2 3">
    <name type="scientific">Potamilus streckersoni</name>
    <dbReference type="NCBI Taxonomy" id="2493646"/>
    <lineage>
        <taxon>Eukaryota</taxon>
        <taxon>Metazoa</taxon>
        <taxon>Spiralia</taxon>
        <taxon>Lophotrochozoa</taxon>
        <taxon>Mollusca</taxon>
        <taxon>Bivalvia</taxon>
        <taxon>Autobranchia</taxon>
        <taxon>Heteroconchia</taxon>
        <taxon>Palaeoheterodonta</taxon>
        <taxon>Unionida</taxon>
        <taxon>Unionoidea</taxon>
        <taxon>Unionidae</taxon>
        <taxon>Ambleminae</taxon>
        <taxon>Lampsilini</taxon>
        <taxon>Potamilus</taxon>
    </lineage>
</organism>
<dbReference type="Proteomes" id="UP001195483">
    <property type="component" value="Unassembled WGS sequence"/>
</dbReference>
<evidence type="ECO:0000313" key="2">
    <source>
        <dbReference type="EMBL" id="KAK3591684.1"/>
    </source>
</evidence>
<dbReference type="EMBL" id="JAEAOA010002340">
    <property type="protein sequence ID" value="KAK3591684.1"/>
    <property type="molecule type" value="Genomic_DNA"/>
</dbReference>
<feature type="compositionally biased region" description="Basic residues" evidence="1">
    <location>
        <begin position="68"/>
        <end position="84"/>
    </location>
</feature>
<name>A0AAE0SGU8_9BIVA</name>
<feature type="region of interest" description="Disordered" evidence="1">
    <location>
        <begin position="63"/>
        <end position="91"/>
    </location>
</feature>
<reference evidence="2" key="2">
    <citation type="journal article" date="2021" name="Genome Biol. Evol.">
        <title>Developing a high-quality reference genome for a parasitic bivalve with doubly uniparental inheritance (Bivalvia: Unionida).</title>
        <authorList>
            <person name="Smith C.H."/>
        </authorList>
    </citation>
    <scope>NUCLEOTIDE SEQUENCE</scope>
    <source>
        <strain evidence="2">CHS0354</strain>
        <tissue evidence="2">Mantle</tissue>
    </source>
</reference>
<reference evidence="2" key="3">
    <citation type="submission" date="2023-05" db="EMBL/GenBank/DDBJ databases">
        <authorList>
            <person name="Smith C.H."/>
        </authorList>
    </citation>
    <scope>NUCLEOTIDE SEQUENCE</scope>
    <source>
        <strain evidence="2">CHS0354</strain>
        <tissue evidence="2">Mantle</tissue>
    </source>
</reference>
<gene>
    <name evidence="2" type="ORF">CHS0354_040611</name>
</gene>
<accession>A0AAE0SGU8</accession>
<comment type="caution">
    <text evidence="2">The sequence shown here is derived from an EMBL/GenBank/DDBJ whole genome shotgun (WGS) entry which is preliminary data.</text>
</comment>
<reference evidence="2" key="1">
    <citation type="journal article" date="2021" name="Genome Biol. Evol.">
        <title>A High-Quality Reference Genome for a Parasitic Bivalve with Doubly Uniparental Inheritance (Bivalvia: Unionida).</title>
        <authorList>
            <person name="Smith C.H."/>
        </authorList>
    </citation>
    <scope>NUCLEOTIDE SEQUENCE</scope>
    <source>
        <strain evidence="2">CHS0354</strain>
    </source>
</reference>
<dbReference type="AlphaFoldDB" id="A0AAE0SGU8"/>
<evidence type="ECO:0000313" key="3">
    <source>
        <dbReference type="Proteomes" id="UP001195483"/>
    </source>
</evidence>
<evidence type="ECO:0000256" key="1">
    <source>
        <dbReference type="SAM" id="MobiDB-lite"/>
    </source>
</evidence>